<feature type="compositionally biased region" description="Polar residues" evidence="1">
    <location>
        <begin position="73"/>
        <end position="83"/>
    </location>
</feature>
<organism evidence="2 3">
    <name type="scientific">Elysia marginata</name>
    <dbReference type="NCBI Taxonomy" id="1093978"/>
    <lineage>
        <taxon>Eukaryota</taxon>
        <taxon>Metazoa</taxon>
        <taxon>Spiralia</taxon>
        <taxon>Lophotrochozoa</taxon>
        <taxon>Mollusca</taxon>
        <taxon>Gastropoda</taxon>
        <taxon>Heterobranchia</taxon>
        <taxon>Euthyneura</taxon>
        <taxon>Panpulmonata</taxon>
        <taxon>Sacoglossa</taxon>
        <taxon>Placobranchoidea</taxon>
        <taxon>Plakobranchidae</taxon>
        <taxon>Elysia</taxon>
    </lineage>
</organism>
<dbReference type="EMBL" id="BMAT01003394">
    <property type="protein sequence ID" value="GFS24585.1"/>
    <property type="molecule type" value="Genomic_DNA"/>
</dbReference>
<sequence length="216" mass="23301">MSLLDLGLDTASSSATQSQQPQEQQSSSPFGDPQRVAQQPNQQTNYDDPFGAPQQPTQNPSTEAIQQEQQQQPGFDTSFTDQATPAPAPQQILNPNELNFGVFEEQKNPTQNQNEQQTQETAVAPLAATANGSAATESSAEVGKQPSPVDAENAANEATEATVLDTKDKLKEIESVFGGRWRLLRSDPYGEYLKAVGTAPDDDDDDADDDDDDDDD</sequence>
<feature type="compositionally biased region" description="Low complexity" evidence="1">
    <location>
        <begin position="10"/>
        <end position="29"/>
    </location>
</feature>
<feature type="compositionally biased region" description="Polar residues" evidence="1">
    <location>
        <begin position="54"/>
        <end position="65"/>
    </location>
</feature>
<accession>A0AAV4JQC4</accession>
<gene>
    <name evidence="2" type="ORF">ElyMa_001667200</name>
</gene>
<feature type="compositionally biased region" description="Polar residues" evidence="1">
    <location>
        <begin position="36"/>
        <end position="46"/>
    </location>
</feature>
<keyword evidence="3" id="KW-1185">Reference proteome</keyword>
<evidence type="ECO:0000313" key="3">
    <source>
        <dbReference type="Proteomes" id="UP000762676"/>
    </source>
</evidence>
<evidence type="ECO:0000256" key="1">
    <source>
        <dbReference type="SAM" id="MobiDB-lite"/>
    </source>
</evidence>
<evidence type="ECO:0000313" key="2">
    <source>
        <dbReference type="EMBL" id="GFS24585.1"/>
    </source>
</evidence>
<feature type="region of interest" description="Disordered" evidence="1">
    <location>
        <begin position="1"/>
        <end position="93"/>
    </location>
</feature>
<protein>
    <submittedName>
        <fullName evidence="2">Uncharacterized protein</fullName>
    </submittedName>
</protein>
<comment type="caution">
    <text evidence="2">The sequence shown here is derived from an EMBL/GenBank/DDBJ whole genome shotgun (WGS) entry which is preliminary data.</text>
</comment>
<reference evidence="2 3" key="1">
    <citation type="journal article" date="2021" name="Elife">
        <title>Chloroplast acquisition without the gene transfer in kleptoplastic sea slugs, Plakobranchus ocellatus.</title>
        <authorList>
            <person name="Maeda T."/>
            <person name="Takahashi S."/>
            <person name="Yoshida T."/>
            <person name="Shimamura S."/>
            <person name="Takaki Y."/>
            <person name="Nagai Y."/>
            <person name="Toyoda A."/>
            <person name="Suzuki Y."/>
            <person name="Arimoto A."/>
            <person name="Ishii H."/>
            <person name="Satoh N."/>
            <person name="Nishiyama T."/>
            <person name="Hasebe M."/>
            <person name="Maruyama T."/>
            <person name="Minagawa J."/>
            <person name="Obokata J."/>
            <person name="Shigenobu S."/>
        </authorList>
    </citation>
    <scope>NUCLEOTIDE SEQUENCE [LARGE SCALE GENOMIC DNA]</scope>
</reference>
<feature type="region of interest" description="Disordered" evidence="1">
    <location>
        <begin position="193"/>
        <end position="216"/>
    </location>
</feature>
<proteinExistence type="predicted"/>
<feature type="region of interest" description="Disordered" evidence="1">
    <location>
        <begin position="126"/>
        <end position="160"/>
    </location>
</feature>
<feature type="compositionally biased region" description="Acidic residues" evidence="1">
    <location>
        <begin position="200"/>
        <end position="216"/>
    </location>
</feature>
<dbReference type="AlphaFoldDB" id="A0AAV4JQC4"/>
<dbReference type="Proteomes" id="UP000762676">
    <property type="component" value="Unassembled WGS sequence"/>
</dbReference>
<feature type="compositionally biased region" description="Polar residues" evidence="1">
    <location>
        <begin position="130"/>
        <end position="139"/>
    </location>
</feature>
<feature type="compositionally biased region" description="Low complexity" evidence="1">
    <location>
        <begin position="151"/>
        <end position="160"/>
    </location>
</feature>
<name>A0AAV4JQC4_9GAST</name>